<proteinExistence type="inferred from homology"/>
<evidence type="ECO:0000256" key="3">
    <source>
        <dbReference type="ARBA" id="ARBA00023274"/>
    </source>
</evidence>
<keyword evidence="2 4" id="KW-0689">Ribosomal protein</keyword>
<comment type="similarity">
    <text evidence="1">Belongs to the bacterial ribosomal protein bL20 family.</text>
</comment>
<accession>X6N360</accession>
<keyword evidence="5" id="KW-1185">Reference proteome</keyword>
<protein>
    <submittedName>
        <fullName evidence="4">50S ribosomal protein L20</fullName>
    </submittedName>
</protein>
<dbReference type="Pfam" id="PF00453">
    <property type="entry name" value="Ribosomal_L20"/>
    <property type="match status" value="1"/>
</dbReference>
<dbReference type="GO" id="GO:0005840">
    <property type="term" value="C:ribosome"/>
    <property type="evidence" value="ECO:0007669"/>
    <property type="project" value="UniProtKB-KW"/>
</dbReference>
<dbReference type="GO" id="GO:0006412">
    <property type="term" value="P:translation"/>
    <property type="evidence" value="ECO:0007669"/>
    <property type="project" value="InterPro"/>
</dbReference>
<dbReference type="InterPro" id="IPR005813">
    <property type="entry name" value="Ribosomal_bL20"/>
</dbReference>
<gene>
    <name evidence="4" type="ORF">RFI_16722</name>
</gene>
<dbReference type="GO" id="GO:1990904">
    <property type="term" value="C:ribonucleoprotein complex"/>
    <property type="evidence" value="ECO:0007669"/>
    <property type="project" value="UniProtKB-KW"/>
</dbReference>
<evidence type="ECO:0000313" key="4">
    <source>
        <dbReference type="EMBL" id="ETO20496.1"/>
    </source>
</evidence>
<dbReference type="Proteomes" id="UP000023152">
    <property type="component" value="Unassembled WGS sequence"/>
</dbReference>
<dbReference type="GO" id="GO:0003735">
    <property type="term" value="F:structural constituent of ribosome"/>
    <property type="evidence" value="ECO:0007669"/>
    <property type="project" value="InterPro"/>
</dbReference>
<comment type="caution">
    <text evidence="4">The sequence shown here is derived from an EMBL/GenBank/DDBJ whole genome shotgun (WGS) entry which is preliminary data.</text>
</comment>
<evidence type="ECO:0000256" key="2">
    <source>
        <dbReference type="ARBA" id="ARBA00022980"/>
    </source>
</evidence>
<dbReference type="GO" id="GO:0019843">
    <property type="term" value="F:rRNA binding"/>
    <property type="evidence" value="ECO:0007669"/>
    <property type="project" value="InterPro"/>
</dbReference>
<dbReference type="OrthoDB" id="10251781at2759"/>
<evidence type="ECO:0000313" key="5">
    <source>
        <dbReference type="Proteomes" id="UP000023152"/>
    </source>
</evidence>
<dbReference type="InterPro" id="IPR035566">
    <property type="entry name" value="Ribosomal_protein_bL20_C"/>
</dbReference>
<reference evidence="4 5" key="1">
    <citation type="journal article" date="2013" name="Curr. Biol.">
        <title>The Genome of the Foraminiferan Reticulomyxa filosa.</title>
        <authorList>
            <person name="Glockner G."/>
            <person name="Hulsmann N."/>
            <person name="Schleicher M."/>
            <person name="Noegel A.A."/>
            <person name="Eichinger L."/>
            <person name="Gallinger C."/>
            <person name="Pawlowski J."/>
            <person name="Sierra R."/>
            <person name="Euteneuer U."/>
            <person name="Pillet L."/>
            <person name="Moustafa A."/>
            <person name="Platzer M."/>
            <person name="Groth M."/>
            <person name="Szafranski K."/>
            <person name="Schliwa M."/>
        </authorList>
    </citation>
    <scope>NUCLEOTIDE SEQUENCE [LARGE SCALE GENOMIC DNA]</scope>
</reference>
<evidence type="ECO:0000256" key="1">
    <source>
        <dbReference type="ARBA" id="ARBA00007698"/>
    </source>
</evidence>
<dbReference type="EMBL" id="ASPP01012546">
    <property type="protein sequence ID" value="ETO20496.1"/>
    <property type="molecule type" value="Genomic_DNA"/>
</dbReference>
<dbReference type="Gene3D" id="1.10.1900.20">
    <property type="entry name" value="Ribosomal protein L20"/>
    <property type="match status" value="1"/>
</dbReference>
<dbReference type="AlphaFoldDB" id="X6N360"/>
<keyword evidence="3" id="KW-0687">Ribonucleoprotein</keyword>
<sequence length="304" mass="35346">MLELLDALLVSFPKMLTLGSYFHLALSLAFLQRLSKNTIDFGQIVHNTGLSQDNYILLYVIRCKGSKIGFNKHGKAVITFNKKKQNRYEPTGVEPVKNVIVILGKRMFIFYCFLVKYSFLMITQEIQPYVLKRKKFVQRVKLNIVHFNVFFLLLSSSKTNEKCKYKTDSNQSTLNSFFIAFLTKVLNTKKKRACFIDKRKSHATSEASKVFQASKIRKKMGSRARRTRNILYMQRISAASAEHDISYSRLLGALRRDNVWLSRPMLCDFALNEPYTFRELSTHAKLCCGLYNIPPSHFYIHKNY</sequence>
<organism evidence="4 5">
    <name type="scientific">Reticulomyxa filosa</name>
    <dbReference type="NCBI Taxonomy" id="46433"/>
    <lineage>
        <taxon>Eukaryota</taxon>
        <taxon>Sar</taxon>
        <taxon>Rhizaria</taxon>
        <taxon>Retaria</taxon>
        <taxon>Foraminifera</taxon>
        <taxon>Monothalamids</taxon>
        <taxon>Reticulomyxidae</taxon>
        <taxon>Reticulomyxa</taxon>
    </lineage>
</organism>
<name>X6N360_RETFI</name>
<dbReference type="PANTHER" id="PTHR10986">
    <property type="entry name" value="39S RIBOSOMAL PROTEIN L20"/>
    <property type="match status" value="1"/>
</dbReference>
<dbReference type="SUPFAM" id="SSF74731">
    <property type="entry name" value="Ribosomal protein L20"/>
    <property type="match status" value="1"/>
</dbReference>